<keyword evidence="6" id="KW-0963">Cytoplasm</keyword>
<evidence type="ECO:0000256" key="9">
    <source>
        <dbReference type="ARBA" id="ARBA00023225"/>
    </source>
</evidence>
<evidence type="ECO:0000256" key="3">
    <source>
        <dbReference type="ARBA" id="ARBA00006602"/>
    </source>
</evidence>
<accession>A0A2A2F0B7</accession>
<dbReference type="GO" id="GO:0071973">
    <property type="term" value="P:bacterial-type flagellum-dependent cell motility"/>
    <property type="evidence" value="ECO:0007669"/>
    <property type="project" value="InterPro"/>
</dbReference>
<evidence type="ECO:0000256" key="1">
    <source>
        <dbReference type="ARBA" id="ARBA00003041"/>
    </source>
</evidence>
<keyword evidence="13" id="KW-1185">Reference proteome</keyword>
<evidence type="ECO:0000256" key="10">
    <source>
        <dbReference type="SAM" id="MobiDB-lite"/>
    </source>
</evidence>
<dbReference type="InterPro" id="IPR000563">
    <property type="entry name" value="Flag_FliH"/>
</dbReference>
<comment type="function">
    <text evidence="1">Needed for flagellar regrowth and assembly.</text>
</comment>
<keyword evidence="12" id="KW-0282">Flagellum</keyword>
<feature type="compositionally biased region" description="Basic and acidic residues" evidence="10">
    <location>
        <begin position="236"/>
        <end position="260"/>
    </location>
</feature>
<keyword evidence="12" id="KW-0969">Cilium</keyword>
<organism evidence="12 13">
    <name type="scientific">Halomonas salipaludis</name>
    <dbReference type="NCBI Taxonomy" id="2032625"/>
    <lineage>
        <taxon>Bacteria</taxon>
        <taxon>Pseudomonadati</taxon>
        <taxon>Pseudomonadota</taxon>
        <taxon>Gammaproteobacteria</taxon>
        <taxon>Oceanospirillales</taxon>
        <taxon>Halomonadaceae</taxon>
        <taxon>Halomonas</taxon>
    </lineage>
</organism>
<evidence type="ECO:0000256" key="6">
    <source>
        <dbReference type="ARBA" id="ARBA00022490"/>
    </source>
</evidence>
<keyword evidence="7" id="KW-1005">Bacterial flagellum biogenesis</keyword>
<evidence type="ECO:0000313" key="12">
    <source>
        <dbReference type="EMBL" id="PAU79061.1"/>
    </source>
</evidence>
<dbReference type="GO" id="GO:0009288">
    <property type="term" value="C:bacterial-type flagellum"/>
    <property type="evidence" value="ECO:0007669"/>
    <property type="project" value="InterPro"/>
</dbReference>
<evidence type="ECO:0000259" key="11">
    <source>
        <dbReference type="Pfam" id="PF02108"/>
    </source>
</evidence>
<dbReference type="NCBIfam" id="NF004270">
    <property type="entry name" value="PRK05687.2-1"/>
    <property type="match status" value="1"/>
</dbReference>
<protein>
    <recommendedName>
        <fullName evidence="4">Flagellar assembly protein FliH</fullName>
    </recommendedName>
</protein>
<dbReference type="GO" id="GO:0044781">
    <property type="term" value="P:bacterial-type flagellum organization"/>
    <property type="evidence" value="ECO:0007669"/>
    <property type="project" value="UniProtKB-KW"/>
</dbReference>
<dbReference type="PRINTS" id="PR01003">
    <property type="entry name" value="FLGFLIH"/>
</dbReference>
<comment type="similarity">
    <text evidence="3">Belongs to the FliH family.</text>
</comment>
<dbReference type="OrthoDB" id="6415116at2"/>
<keyword evidence="12" id="KW-0966">Cell projection</keyword>
<dbReference type="PANTHER" id="PTHR34982">
    <property type="entry name" value="YOP PROTEINS TRANSLOCATION PROTEIN L"/>
    <property type="match status" value="1"/>
</dbReference>
<comment type="caution">
    <text evidence="12">The sequence shown here is derived from an EMBL/GenBank/DDBJ whole genome shotgun (WGS) entry which is preliminary data.</text>
</comment>
<dbReference type="Pfam" id="PF02108">
    <property type="entry name" value="FliH"/>
    <property type="match status" value="1"/>
</dbReference>
<evidence type="ECO:0000256" key="2">
    <source>
        <dbReference type="ARBA" id="ARBA00004496"/>
    </source>
</evidence>
<proteinExistence type="inferred from homology"/>
<dbReference type="RefSeq" id="WP_095619076.1">
    <property type="nucleotide sequence ID" value="NZ_NSKB01000001.1"/>
</dbReference>
<dbReference type="GO" id="GO:0005829">
    <property type="term" value="C:cytosol"/>
    <property type="evidence" value="ECO:0007669"/>
    <property type="project" value="TreeGrafter"/>
</dbReference>
<evidence type="ECO:0000256" key="7">
    <source>
        <dbReference type="ARBA" id="ARBA00022795"/>
    </source>
</evidence>
<name>A0A2A2F0B7_9GAMM</name>
<dbReference type="AlphaFoldDB" id="A0A2A2F0B7"/>
<keyword evidence="9" id="KW-1006">Bacterial flagellum protein export</keyword>
<dbReference type="EMBL" id="NSKB01000001">
    <property type="protein sequence ID" value="PAU79061.1"/>
    <property type="molecule type" value="Genomic_DNA"/>
</dbReference>
<feature type="region of interest" description="Disordered" evidence="10">
    <location>
        <begin position="19"/>
        <end position="40"/>
    </location>
</feature>
<dbReference type="PANTHER" id="PTHR34982:SF1">
    <property type="entry name" value="FLAGELLAR ASSEMBLY PROTEIN FLIH"/>
    <property type="match status" value="1"/>
</dbReference>
<feature type="domain" description="Flagellar assembly protein FliH/Type III secretion system HrpE" evidence="11">
    <location>
        <begin position="103"/>
        <end position="227"/>
    </location>
</feature>
<feature type="region of interest" description="Disordered" evidence="10">
    <location>
        <begin position="232"/>
        <end position="260"/>
    </location>
</feature>
<keyword evidence="8" id="KW-0653">Protein transport</keyword>
<sequence length="260" mass="29378">MSDAWRDLDDRQDDDWRRWQMDELGQPQRAQQERERKRREAIRQQAFQRNAEIEALREKVREEARQEGYAAGQAEGYQAGYDLGLAEGRETGEQELKRQAQKTLAPLAPLAQHFSEALSRLDQDIADDLVELALTTGRQLAGEALDAHPEQILDIVRELLHADPALSGRPRLWLHPADLSLVKAHLGNEFDAANWQLQPDDTISRGGCRVTSPSGELDATWERRWATITAMVRQRKPGDTRANGDRDGDAALREEGSDNG</sequence>
<dbReference type="InterPro" id="IPR051472">
    <property type="entry name" value="T3SS_Stator/FliH"/>
</dbReference>
<evidence type="ECO:0000313" key="13">
    <source>
        <dbReference type="Proteomes" id="UP000217771"/>
    </source>
</evidence>
<evidence type="ECO:0000256" key="4">
    <source>
        <dbReference type="ARBA" id="ARBA00016507"/>
    </source>
</evidence>
<reference evidence="12 13" key="1">
    <citation type="submission" date="2017-08" db="EMBL/GenBank/DDBJ databases">
        <title>Halomonas alkalisoli sp. nov., isolated from saline alkaline soil.</title>
        <authorList>
            <person name="Wang D."/>
            <person name="Zhang G."/>
        </authorList>
    </citation>
    <scope>NUCLEOTIDE SEQUENCE [LARGE SCALE GENOMIC DNA]</scope>
    <source>
        <strain evidence="12 13">WRN001</strain>
    </source>
</reference>
<comment type="subcellular location">
    <subcellularLocation>
        <location evidence="2">Cytoplasm</location>
    </subcellularLocation>
</comment>
<gene>
    <name evidence="12" type="ORF">CK498_01425</name>
</gene>
<keyword evidence="5" id="KW-0813">Transport</keyword>
<evidence type="ECO:0000256" key="5">
    <source>
        <dbReference type="ARBA" id="ARBA00022448"/>
    </source>
</evidence>
<evidence type="ECO:0000256" key="8">
    <source>
        <dbReference type="ARBA" id="ARBA00022927"/>
    </source>
</evidence>
<dbReference type="InterPro" id="IPR018035">
    <property type="entry name" value="Flagellar_FliH/T3SS_HrpE"/>
</dbReference>
<dbReference type="Proteomes" id="UP000217771">
    <property type="component" value="Unassembled WGS sequence"/>
</dbReference>
<dbReference type="GO" id="GO:0015031">
    <property type="term" value="P:protein transport"/>
    <property type="evidence" value="ECO:0007669"/>
    <property type="project" value="UniProtKB-KW"/>
</dbReference>
<dbReference type="GO" id="GO:0003774">
    <property type="term" value="F:cytoskeletal motor activity"/>
    <property type="evidence" value="ECO:0007669"/>
    <property type="project" value="InterPro"/>
</dbReference>